<dbReference type="PANTHER" id="PTHR37549:SF1">
    <property type="entry name" value="LIPOPROTEIN LPRI"/>
    <property type="match status" value="1"/>
</dbReference>
<reference evidence="3 4" key="1">
    <citation type="submission" date="2012-06" db="EMBL/GenBank/DDBJ databases">
        <title>Complete sequence of Thiocystis violascens DSM 198.</title>
        <authorList>
            <consortium name="US DOE Joint Genome Institute"/>
            <person name="Lucas S."/>
            <person name="Han J."/>
            <person name="Lapidus A."/>
            <person name="Cheng J.-F."/>
            <person name="Goodwin L."/>
            <person name="Pitluck S."/>
            <person name="Peters L."/>
            <person name="Ovchinnikova G."/>
            <person name="Teshima H."/>
            <person name="Detter J.C."/>
            <person name="Han C."/>
            <person name="Tapia R."/>
            <person name="Land M."/>
            <person name="Hauser L."/>
            <person name="Kyrpides N."/>
            <person name="Ivanova N."/>
            <person name="Pagani I."/>
            <person name="Vogl K."/>
            <person name="Liu Z."/>
            <person name="Frigaard N.-U."/>
            <person name="Bryant D."/>
            <person name="Woyke T."/>
        </authorList>
    </citation>
    <scope>NUCLEOTIDE SEQUENCE [LARGE SCALE GENOMIC DNA]</scope>
    <source>
        <strain evidence="4">ATCC 17096 / DSM 198 / 6111</strain>
    </source>
</reference>
<dbReference type="HOGENOM" id="CLU_159935_0_0_6"/>
<accession>I3YGI5</accession>
<dbReference type="InterPro" id="IPR052755">
    <property type="entry name" value="Lysozyme_Inhibitor_LprI"/>
</dbReference>
<dbReference type="GO" id="GO:0005576">
    <property type="term" value="C:extracellular region"/>
    <property type="evidence" value="ECO:0007669"/>
    <property type="project" value="TreeGrafter"/>
</dbReference>
<dbReference type="eggNOG" id="COG4461">
    <property type="taxonomic scope" value="Bacteria"/>
</dbReference>
<dbReference type="Pfam" id="PF07007">
    <property type="entry name" value="LprI"/>
    <property type="match status" value="1"/>
</dbReference>
<feature type="signal peptide" evidence="1">
    <location>
        <begin position="1"/>
        <end position="28"/>
    </location>
</feature>
<proteinExistence type="predicted"/>
<feature type="domain" description="Lysozyme inhibitor LprI-like N-terminal" evidence="2">
    <location>
        <begin position="35"/>
        <end position="113"/>
    </location>
</feature>
<dbReference type="AlphaFoldDB" id="I3YGI5"/>
<dbReference type="Gene3D" id="1.20.1270.180">
    <property type="match status" value="1"/>
</dbReference>
<organism evidence="3 4">
    <name type="scientific">Thiocystis violascens (strain ATCC 17096 / DSM 198 / 6111)</name>
    <name type="common">Chromatium violascens</name>
    <dbReference type="NCBI Taxonomy" id="765911"/>
    <lineage>
        <taxon>Bacteria</taxon>
        <taxon>Pseudomonadati</taxon>
        <taxon>Pseudomonadota</taxon>
        <taxon>Gammaproteobacteria</taxon>
        <taxon>Chromatiales</taxon>
        <taxon>Chromatiaceae</taxon>
        <taxon>Thiocystis</taxon>
    </lineage>
</organism>
<dbReference type="RefSeq" id="WP_014780483.1">
    <property type="nucleotide sequence ID" value="NC_018012.1"/>
</dbReference>
<evidence type="ECO:0000256" key="1">
    <source>
        <dbReference type="SAM" id="SignalP"/>
    </source>
</evidence>
<feature type="chain" id="PRO_5003683260" description="Lysozyme inhibitor LprI-like N-terminal domain-containing protein" evidence="1">
    <location>
        <begin position="29"/>
        <end position="116"/>
    </location>
</feature>
<name>I3YGI5_THIV6</name>
<dbReference type="EMBL" id="CP003154">
    <property type="protein sequence ID" value="AFL76103.1"/>
    <property type="molecule type" value="Genomic_DNA"/>
</dbReference>
<keyword evidence="4" id="KW-1185">Reference proteome</keyword>
<protein>
    <recommendedName>
        <fullName evidence="2">Lysozyme inhibitor LprI-like N-terminal domain-containing protein</fullName>
    </recommendedName>
</protein>
<gene>
    <name evidence="3" type="ordered locus">Thivi_4290</name>
</gene>
<dbReference type="KEGG" id="tvi:Thivi_4290"/>
<dbReference type="InterPro" id="IPR009739">
    <property type="entry name" value="LprI-like_N"/>
</dbReference>
<dbReference type="PANTHER" id="PTHR37549">
    <property type="entry name" value="LIPOPROTEIN LPRI"/>
    <property type="match status" value="1"/>
</dbReference>
<dbReference type="Proteomes" id="UP000006062">
    <property type="component" value="Chromosome"/>
</dbReference>
<dbReference type="STRING" id="765911.Thivi_4290"/>
<evidence type="ECO:0000259" key="2">
    <source>
        <dbReference type="Pfam" id="PF07007"/>
    </source>
</evidence>
<sequence>MNFMTKTTLALLATSGLAAALISPLANAAHPSFDCAKATHEAEQLICKDAELAELDQRLAELYATLMKHTPASQQGALKTEQRGWVKGRNDCWKSDDQRGCIKAEYRSRIKELKDR</sequence>
<keyword evidence="1" id="KW-0732">Signal</keyword>
<evidence type="ECO:0000313" key="4">
    <source>
        <dbReference type="Proteomes" id="UP000006062"/>
    </source>
</evidence>
<evidence type="ECO:0000313" key="3">
    <source>
        <dbReference type="EMBL" id="AFL76103.1"/>
    </source>
</evidence>